<dbReference type="NCBIfam" id="TIGR03299">
    <property type="entry name" value="LGT_TIGR03299"/>
    <property type="match status" value="1"/>
</dbReference>
<dbReference type="EMBL" id="LR798290">
    <property type="protein sequence ID" value="CAB5220504.1"/>
    <property type="molecule type" value="Genomic_DNA"/>
</dbReference>
<dbReference type="Pfam" id="PF06067">
    <property type="entry name" value="DUF932"/>
    <property type="match status" value="1"/>
</dbReference>
<evidence type="ECO:0000313" key="4">
    <source>
        <dbReference type="EMBL" id="CAB4223119.1"/>
    </source>
</evidence>
<dbReference type="InterPro" id="IPR026325">
    <property type="entry name" value="DUF932"/>
</dbReference>
<evidence type="ECO:0000313" key="2">
    <source>
        <dbReference type="EMBL" id="CAB4176823.1"/>
    </source>
</evidence>
<protein>
    <submittedName>
        <fullName evidence="3">LGT_TIGR03299, phage/plasmid-like protein TIGR03299</fullName>
    </submittedName>
</protein>
<dbReference type="EMBL" id="LR797535">
    <property type="protein sequence ID" value="CAB4223119.1"/>
    <property type="molecule type" value="Genomic_DNA"/>
</dbReference>
<proteinExistence type="predicted"/>
<dbReference type="InterPro" id="IPR017686">
    <property type="entry name" value="Phg/plasmid-like_prot"/>
</dbReference>
<sequence>MITQEQRQTTFSRLGTKVGGLDIPAAMRAANIDFRVGITPMIVSVPTIFTTPDGDVISEAKPLIGHQLTYREDTRQPLASVGSRYEVIQTTDATMLVEEMTSCGWAPEFAGSLHGGKTVFMAGKLAFDTTTHEIDPYLCFVNSFDGTSGLKFACTPYRPACTNQIKAIFRRSVSRPVVSLRHTQKVLERAEGIREVLGLSVAYYKFLDDSIDRFLNIELSEPRIKEVLNAVIPIPPQPNSEVSERAWQNKMDKRRLVMTNLEDSPTLDGIRTTAWGIYNSVTELEQWNRESSVTMNQVESQLGNHIGSVPMTTSGDKAFRVIEKWLIPA</sequence>
<dbReference type="EMBL" id="LR796453">
    <property type="protein sequence ID" value="CAB4145290.1"/>
    <property type="molecule type" value="Genomic_DNA"/>
</dbReference>
<accession>A0A6J5R3F5</accession>
<organism evidence="3">
    <name type="scientific">uncultured Caudovirales phage</name>
    <dbReference type="NCBI Taxonomy" id="2100421"/>
    <lineage>
        <taxon>Viruses</taxon>
        <taxon>Duplodnaviria</taxon>
        <taxon>Heunggongvirae</taxon>
        <taxon>Uroviricota</taxon>
        <taxon>Caudoviricetes</taxon>
        <taxon>Peduoviridae</taxon>
        <taxon>Maltschvirus</taxon>
        <taxon>Maltschvirus maltsch</taxon>
    </lineage>
</organism>
<name>A0A6J5R3F5_9CAUD</name>
<evidence type="ECO:0000313" key="1">
    <source>
        <dbReference type="EMBL" id="CAB4145290.1"/>
    </source>
</evidence>
<evidence type="ECO:0000313" key="5">
    <source>
        <dbReference type="EMBL" id="CAB5220504.1"/>
    </source>
</evidence>
<reference evidence="3" key="1">
    <citation type="submission" date="2020-05" db="EMBL/GenBank/DDBJ databases">
        <authorList>
            <person name="Chiriac C."/>
            <person name="Salcher M."/>
            <person name="Ghai R."/>
            <person name="Kavagutti S V."/>
        </authorList>
    </citation>
    <scope>NUCLEOTIDE SEQUENCE</scope>
</reference>
<gene>
    <name evidence="3" type="ORF">UFOVP1219_34</name>
    <name evidence="4" type="ORF">UFOVP1671_9</name>
    <name evidence="5" type="ORF">UFOVP358_24</name>
    <name evidence="1" type="ORF">UFOVP476_6</name>
    <name evidence="2" type="ORF">UFOVP986_69</name>
</gene>
<dbReference type="EMBL" id="LR796931">
    <property type="protein sequence ID" value="CAB4176823.1"/>
    <property type="molecule type" value="Genomic_DNA"/>
</dbReference>
<evidence type="ECO:0000313" key="3">
    <source>
        <dbReference type="EMBL" id="CAB4191273.1"/>
    </source>
</evidence>
<dbReference type="EMBL" id="LR797169">
    <property type="protein sequence ID" value="CAB4191273.1"/>
    <property type="molecule type" value="Genomic_DNA"/>
</dbReference>